<evidence type="ECO:0000313" key="4">
    <source>
        <dbReference type="Proteomes" id="UP001374579"/>
    </source>
</evidence>
<dbReference type="InterPro" id="IPR004045">
    <property type="entry name" value="Glutathione_S-Trfase_N"/>
</dbReference>
<name>A0AAN9GC72_9CAEN</name>
<evidence type="ECO:0000259" key="1">
    <source>
        <dbReference type="PROSITE" id="PS50404"/>
    </source>
</evidence>
<dbReference type="InterPro" id="IPR050213">
    <property type="entry name" value="GST_superfamily"/>
</dbReference>
<dbReference type="PROSITE" id="PS50404">
    <property type="entry name" value="GST_NTER"/>
    <property type="match status" value="1"/>
</dbReference>
<dbReference type="InterPro" id="IPR040079">
    <property type="entry name" value="Glutathione_S-Trfase"/>
</dbReference>
<feature type="domain" description="GST C-terminal" evidence="2">
    <location>
        <begin position="82"/>
        <end position="206"/>
    </location>
</feature>
<dbReference type="AlphaFoldDB" id="A0AAN9GC72"/>
<dbReference type="SFLD" id="SFLDG00363">
    <property type="entry name" value="AMPS_(cytGST):_Alpha-__Mu-__Pi"/>
    <property type="match status" value="1"/>
</dbReference>
<reference evidence="3 4" key="1">
    <citation type="submission" date="2024-02" db="EMBL/GenBank/DDBJ databases">
        <title>Chromosome-scale genome assembly of the rough periwinkle Littorina saxatilis.</title>
        <authorList>
            <person name="De Jode A."/>
            <person name="Faria R."/>
            <person name="Formenti G."/>
            <person name="Sims Y."/>
            <person name="Smith T.P."/>
            <person name="Tracey A."/>
            <person name="Wood J.M.D."/>
            <person name="Zagrodzka Z.B."/>
            <person name="Johannesson K."/>
            <person name="Butlin R.K."/>
            <person name="Leder E.H."/>
        </authorList>
    </citation>
    <scope>NUCLEOTIDE SEQUENCE [LARGE SCALE GENOMIC DNA]</scope>
    <source>
        <strain evidence="3">Snail1</strain>
        <tissue evidence="3">Muscle</tissue>
    </source>
</reference>
<dbReference type="Pfam" id="PF02798">
    <property type="entry name" value="GST_N"/>
    <property type="match status" value="1"/>
</dbReference>
<feature type="domain" description="GST N-terminal" evidence="1">
    <location>
        <begin position="3"/>
        <end position="80"/>
    </location>
</feature>
<dbReference type="SFLD" id="SFLDG01205">
    <property type="entry name" value="AMPS.1"/>
    <property type="match status" value="1"/>
</dbReference>
<dbReference type="CDD" id="cd03039">
    <property type="entry name" value="GST_N_Sigma_like"/>
    <property type="match status" value="1"/>
</dbReference>
<dbReference type="GO" id="GO:0006749">
    <property type="term" value="P:glutathione metabolic process"/>
    <property type="evidence" value="ECO:0007669"/>
    <property type="project" value="TreeGrafter"/>
</dbReference>
<dbReference type="Gene3D" id="1.20.1050.10">
    <property type="match status" value="1"/>
</dbReference>
<dbReference type="FunFam" id="1.20.1050.10:FF:000030">
    <property type="entry name" value="Glutathione S-transferase S1"/>
    <property type="match status" value="1"/>
</dbReference>
<dbReference type="Pfam" id="PF14497">
    <property type="entry name" value="GST_C_3"/>
    <property type="match status" value="1"/>
</dbReference>
<proteinExistence type="predicted"/>
<dbReference type="Gene3D" id="3.40.30.10">
    <property type="entry name" value="Glutaredoxin"/>
    <property type="match status" value="1"/>
</dbReference>
<organism evidence="3 4">
    <name type="scientific">Littorina saxatilis</name>
    <dbReference type="NCBI Taxonomy" id="31220"/>
    <lineage>
        <taxon>Eukaryota</taxon>
        <taxon>Metazoa</taxon>
        <taxon>Spiralia</taxon>
        <taxon>Lophotrochozoa</taxon>
        <taxon>Mollusca</taxon>
        <taxon>Gastropoda</taxon>
        <taxon>Caenogastropoda</taxon>
        <taxon>Littorinimorpha</taxon>
        <taxon>Littorinoidea</taxon>
        <taxon>Littorinidae</taxon>
        <taxon>Littorina</taxon>
    </lineage>
</organism>
<dbReference type="InterPro" id="IPR004046">
    <property type="entry name" value="GST_C"/>
</dbReference>
<dbReference type="InterPro" id="IPR010987">
    <property type="entry name" value="Glutathione-S-Trfase_C-like"/>
</dbReference>
<dbReference type="GO" id="GO:0004364">
    <property type="term" value="F:glutathione transferase activity"/>
    <property type="evidence" value="ECO:0007669"/>
    <property type="project" value="TreeGrafter"/>
</dbReference>
<dbReference type="PANTHER" id="PTHR11571:SF150">
    <property type="entry name" value="GLUTATHIONE S-TRANSFERASE"/>
    <property type="match status" value="1"/>
</dbReference>
<dbReference type="CDD" id="cd03192">
    <property type="entry name" value="GST_C_Sigma_like"/>
    <property type="match status" value="1"/>
</dbReference>
<dbReference type="SFLD" id="SFLDS00019">
    <property type="entry name" value="Glutathione_Transferase_(cytos"/>
    <property type="match status" value="1"/>
</dbReference>
<protein>
    <recommendedName>
        <fullName evidence="5">Glutathione transferase</fullName>
    </recommendedName>
</protein>
<evidence type="ECO:0000259" key="2">
    <source>
        <dbReference type="PROSITE" id="PS50405"/>
    </source>
</evidence>
<evidence type="ECO:0000313" key="3">
    <source>
        <dbReference type="EMBL" id="KAK7102214.1"/>
    </source>
</evidence>
<dbReference type="SUPFAM" id="SSF52833">
    <property type="entry name" value="Thioredoxin-like"/>
    <property type="match status" value="1"/>
</dbReference>
<dbReference type="InterPro" id="IPR036282">
    <property type="entry name" value="Glutathione-S-Trfase_C_sf"/>
</dbReference>
<keyword evidence="4" id="KW-1185">Reference proteome</keyword>
<accession>A0AAN9GC72</accession>
<sequence>MSDKLQLVYFDVRGRAEFLRLLLHATGQPFEDVRVSFEAWPQRKSEAPYGKLPYLEYKGKKYGQSLAIGPFLARKFGMYGKTEEDGLRIDEVTHLVDDFRLNIRAWRMEQDPQKKAELIKKMKEDAIPCYLVYFKNLLAENSDTGFFVGNSVTLADVMVYDIIDTMMSFDPEEKLTRYPALQKLRQNVENIPAVKEYLKNRPTTTI</sequence>
<dbReference type="EMBL" id="JBAMIC010000010">
    <property type="protein sequence ID" value="KAK7102214.1"/>
    <property type="molecule type" value="Genomic_DNA"/>
</dbReference>
<evidence type="ECO:0008006" key="5">
    <source>
        <dbReference type="Google" id="ProtNLM"/>
    </source>
</evidence>
<gene>
    <name evidence="3" type="ORF">V1264_020466</name>
</gene>
<comment type="caution">
    <text evidence="3">The sequence shown here is derived from an EMBL/GenBank/DDBJ whole genome shotgun (WGS) entry which is preliminary data.</text>
</comment>
<dbReference type="PROSITE" id="PS50405">
    <property type="entry name" value="GST_CTER"/>
    <property type="match status" value="1"/>
</dbReference>
<dbReference type="InterPro" id="IPR036249">
    <property type="entry name" value="Thioredoxin-like_sf"/>
</dbReference>
<dbReference type="SUPFAM" id="SSF47616">
    <property type="entry name" value="GST C-terminal domain-like"/>
    <property type="match status" value="1"/>
</dbReference>
<dbReference type="PANTHER" id="PTHR11571">
    <property type="entry name" value="GLUTATHIONE S-TRANSFERASE"/>
    <property type="match status" value="1"/>
</dbReference>
<dbReference type="Proteomes" id="UP001374579">
    <property type="component" value="Unassembled WGS sequence"/>
</dbReference>